<dbReference type="PROSITE" id="PS50111">
    <property type="entry name" value="CHEMOTAXIS_TRANSDUC_2"/>
    <property type="match status" value="1"/>
</dbReference>
<dbReference type="PRINTS" id="PR00260">
    <property type="entry name" value="CHEMTRNSDUCR"/>
</dbReference>
<sequence>MAGLPRKGGVSLTSGIVGAAGCMGVVALALGVTGTVAAQDQAEQLEQLKGDALVRLEAVRSVELLHERVGGLTLAVQYLNGGSQLAPDLQTATAERAEAVEALQDVATGPDQELAADLSEQLDTMSEQGQVLISATDDATRAAAGEAYTAAQDAFRADVESLTELSTAAVDDVVAESRDGARTTLWTTIAVLLGGLVVCAGVVARVVRRVRADAGRIASVAEALDQGDLTVSSGIERGDELGRMASSLDHAIARLRTEFASVAAGAETLGHSSQVLAQASSDAAVASDRAGSEVRSVSGDISTVSTSLQAVSAGSEQMGSAIREISASAAEATGVAAHAVQVAEDTTATVARLGESSLEIGNVVKVITAIAEQTNLLALNATIEAARAGEMGKGFAVVAGEVKELAQQTARATEDISRRVSTIQSDTTGAVTAIASISEVIARINDLQTTIASAVEEQTATTNEMSRSIADAAGGADRITAGIDGVSTATDATDRSVVATRTAADEVSGVSQQLRTVVGRFRL</sequence>
<comment type="similarity">
    <text evidence="4">Belongs to the methyl-accepting chemotaxis (MCP) protein family.</text>
</comment>
<dbReference type="SUPFAM" id="SSF58104">
    <property type="entry name" value="Methyl-accepting chemotaxis protein (MCP) signaling domain"/>
    <property type="match status" value="1"/>
</dbReference>
<keyword evidence="2 6" id="KW-1133">Transmembrane helix</keyword>
<feature type="transmembrane region" description="Helical" evidence="6">
    <location>
        <begin position="12"/>
        <end position="32"/>
    </location>
</feature>
<feature type="transmembrane region" description="Helical" evidence="6">
    <location>
        <begin position="185"/>
        <end position="207"/>
    </location>
</feature>
<dbReference type="InterPro" id="IPR004090">
    <property type="entry name" value="Chemotax_Me-accpt_rcpt"/>
</dbReference>
<dbReference type="PROSITE" id="PS50885">
    <property type="entry name" value="HAMP"/>
    <property type="match status" value="1"/>
</dbReference>
<keyword evidence="3 5" id="KW-0807">Transducer</keyword>
<feature type="domain" description="HAMP" evidence="8">
    <location>
        <begin position="208"/>
        <end position="260"/>
    </location>
</feature>
<dbReference type="PANTHER" id="PTHR32089">
    <property type="entry name" value="METHYL-ACCEPTING CHEMOTAXIS PROTEIN MCPB"/>
    <property type="match status" value="1"/>
</dbReference>
<dbReference type="Proteomes" id="UP000533269">
    <property type="component" value="Unassembled WGS sequence"/>
</dbReference>
<dbReference type="GO" id="GO:0004888">
    <property type="term" value="F:transmembrane signaling receptor activity"/>
    <property type="evidence" value="ECO:0007669"/>
    <property type="project" value="InterPro"/>
</dbReference>
<dbReference type="InterPro" id="IPR003660">
    <property type="entry name" value="HAMP_dom"/>
</dbReference>
<dbReference type="RefSeq" id="WP_183390263.1">
    <property type="nucleotide sequence ID" value="NZ_JACHVY010000001.1"/>
</dbReference>
<evidence type="ECO:0000256" key="3">
    <source>
        <dbReference type="ARBA" id="ARBA00023224"/>
    </source>
</evidence>
<organism evidence="9 10">
    <name type="scientific">Kineococcus radiotolerans</name>
    <dbReference type="NCBI Taxonomy" id="131568"/>
    <lineage>
        <taxon>Bacteria</taxon>
        <taxon>Bacillati</taxon>
        <taxon>Actinomycetota</taxon>
        <taxon>Actinomycetes</taxon>
        <taxon>Kineosporiales</taxon>
        <taxon>Kineosporiaceae</taxon>
        <taxon>Kineococcus</taxon>
    </lineage>
</organism>
<evidence type="ECO:0000259" key="7">
    <source>
        <dbReference type="PROSITE" id="PS50111"/>
    </source>
</evidence>
<evidence type="ECO:0000256" key="5">
    <source>
        <dbReference type="PROSITE-ProRule" id="PRU00284"/>
    </source>
</evidence>
<evidence type="ECO:0000259" key="8">
    <source>
        <dbReference type="PROSITE" id="PS50885"/>
    </source>
</evidence>
<accession>A0A7W4TIR9</accession>
<gene>
    <name evidence="9" type="ORF">FHR75_000480</name>
</gene>
<dbReference type="InterPro" id="IPR004089">
    <property type="entry name" value="MCPsignal_dom"/>
</dbReference>
<dbReference type="Pfam" id="PF00015">
    <property type="entry name" value="MCPsignal"/>
    <property type="match status" value="1"/>
</dbReference>
<dbReference type="GO" id="GO:0016020">
    <property type="term" value="C:membrane"/>
    <property type="evidence" value="ECO:0007669"/>
    <property type="project" value="InterPro"/>
</dbReference>
<proteinExistence type="inferred from homology"/>
<dbReference type="EMBL" id="JACHVY010000001">
    <property type="protein sequence ID" value="MBB2899692.1"/>
    <property type="molecule type" value="Genomic_DNA"/>
</dbReference>
<keyword evidence="6" id="KW-0472">Membrane</keyword>
<dbReference type="PROSITE" id="PS51257">
    <property type="entry name" value="PROKAR_LIPOPROTEIN"/>
    <property type="match status" value="1"/>
</dbReference>
<protein>
    <submittedName>
        <fullName evidence="9">Methyl-accepting chemotaxis protein</fullName>
    </submittedName>
</protein>
<dbReference type="PANTHER" id="PTHR32089:SF112">
    <property type="entry name" value="LYSOZYME-LIKE PROTEIN-RELATED"/>
    <property type="match status" value="1"/>
</dbReference>
<dbReference type="Gene3D" id="1.10.287.950">
    <property type="entry name" value="Methyl-accepting chemotaxis protein"/>
    <property type="match status" value="1"/>
</dbReference>
<evidence type="ECO:0000313" key="9">
    <source>
        <dbReference type="EMBL" id="MBB2899692.1"/>
    </source>
</evidence>
<dbReference type="SMART" id="SM00304">
    <property type="entry name" value="HAMP"/>
    <property type="match status" value="1"/>
</dbReference>
<evidence type="ECO:0000256" key="4">
    <source>
        <dbReference type="ARBA" id="ARBA00029447"/>
    </source>
</evidence>
<dbReference type="Pfam" id="PF00672">
    <property type="entry name" value="HAMP"/>
    <property type="match status" value="1"/>
</dbReference>
<evidence type="ECO:0000256" key="6">
    <source>
        <dbReference type="SAM" id="Phobius"/>
    </source>
</evidence>
<dbReference type="CDD" id="cd06225">
    <property type="entry name" value="HAMP"/>
    <property type="match status" value="1"/>
</dbReference>
<evidence type="ECO:0000313" key="10">
    <source>
        <dbReference type="Proteomes" id="UP000533269"/>
    </source>
</evidence>
<reference evidence="9 10" key="1">
    <citation type="submission" date="2020-08" db="EMBL/GenBank/DDBJ databases">
        <title>The Agave Microbiome: Exploring the role of microbial communities in plant adaptations to desert environments.</title>
        <authorList>
            <person name="Partida-Martinez L.P."/>
        </authorList>
    </citation>
    <scope>NUCLEOTIDE SEQUENCE [LARGE SCALE GENOMIC DNA]</scope>
    <source>
        <strain evidence="9 10">AS2.23</strain>
    </source>
</reference>
<dbReference type="GO" id="GO:0007165">
    <property type="term" value="P:signal transduction"/>
    <property type="evidence" value="ECO:0007669"/>
    <property type="project" value="UniProtKB-KW"/>
</dbReference>
<dbReference type="GO" id="GO:0006935">
    <property type="term" value="P:chemotaxis"/>
    <property type="evidence" value="ECO:0007669"/>
    <property type="project" value="InterPro"/>
</dbReference>
<name>A0A7W4TIR9_KINRA</name>
<dbReference type="SMART" id="SM00283">
    <property type="entry name" value="MA"/>
    <property type="match status" value="1"/>
</dbReference>
<comment type="caution">
    <text evidence="9">The sequence shown here is derived from an EMBL/GenBank/DDBJ whole genome shotgun (WGS) entry which is preliminary data.</text>
</comment>
<feature type="domain" description="Methyl-accepting transducer" evidence="7">
    <location>
        <begin position="272"/>
        <end position="494"/>
    </location>
</feature>
<dbReference type="AlphaFoldDB" id="A0A7W4TIR9"/>
<evidence type="ECO:0000256" key="1">
    <source>
        <dbReference type="ARBA" id="ARBA00022692"/>
    </source>
</evidence>
<reference evidence="9 10" key="2">
    <citation type="submission" date="2020-08" db="EMBL/GenBank/DDBJ databases">
        <authorList>
            <person name="Partida-Martinez L."/>
            <person name="Huntemann M."/>
            <person name="Clum A."/>
            <person name="Wang J."/>
            <person name="Palaniappan K."/>
            <person name="Ritter S."/>
            <person name="Chen I.-M."/>
            <person name="Stamatis D."/>
            <person name="Reddy T."/>
            <person name="O'Malley R."/>
            <person name="Daum C."/>
            <person name="Shapiro N."/>
            <person name="Ivanova N."/>
            <person name="Kyrpides N."/>
            <person name="Woyke T."/>
        </authorList>
    </citation>
    <scope>NUCLEOTIDE SEQUENCE [LARGE SCALE GENOMIC DNA]</scope>
    <source>
        <strain evidence="9 10">AS2.23</strain>
    </source>
</reference>
<keyword evidence="1 6" id="KW-0812">Transmembrane</keyword>
<evidence type="ECO:0000256" key="2">
    <source>
        <dbReference type="ARBA" id="ARBA00022989"/>
    </source>
</evidence>